<dbReference type="Pfam" id="PF00702">
    <property type="entry name" value="Hydrolase"/>
    <property type="match status" value="1"/>
</dbReference>
<organism evidence="1 2">
    <name type="scientific">Phaseolus angularis</name>
    <name type="common">Azuki bean</name>
    <name type="synonym">Vigna angularis</name>
    <dbReference type="NCBI Taxonomy" id="3914"/>
    <lineage>
        <taxon>Eukaryota</taxon>
        <taxon>Viridiplantae</taxon>
        <taxon>Streptophyta</taxon>
        <taxon>Embryophyta</taxon>
        <taxon>Tracheophyta</taxon>
        <taxon>Spermatophyta</taxon>
        <taxon>Magnoliopsida</taxon>
        <taxon>eudicotyledons</taxon>
        <taxon>Gunneridae</taxon>
        <taxon>Pentapetalae</taxon>
        <taxon>rosids</taxon>
        <taxon>fabids</taxon>
        <taxon>Fabales</taxon>
        <taxon>Fabaceae</taxon>
        <taxon>Papilionoideae</taxon>
        <taxon>50 kb inversion clade</taxon>
        <taxon>NPAAA clade</taxon>
        <taxon>indigoferoid/millettioid clade</taxon>
        <taxon>Phaseoleae</taxon>
        <taxon>Vigna</taxon>
    </lineage>
</organism>
<dbReference type="AlphaFoldDB" id="A0A0L9VSV7"/>
<reference evidence="2" key="1">
    <citation type="journal article" date="2015" name="Proc. Natl. Acad. Sci. U.S.A.">
        <title>Genome sequencing of adzuki bean (Vigna angularis) provides insight into high starch and low fat accumulation and domestication.</title>
        <authorList>
            <person name="Yang K."/>
            <person name="Tian Z."/>
            <person name="Chen C."/>
            <person name="Luo L."/>
            <person name="Zhao B."/>
            <person name="Wang Z."/>
            <person name="Yu L."/>
            <person name="Li Y."/>
            <person name="Sun Y."/>
            <person name="Li W."/>
            <person name="Chen Y."/>
            <person name="Li Y."/>
            <person name="Zhang Y."/>
            <person name="Ai D."/>
            <person name="Zhao J."/>
            <person name="Shang C."/>
            <person name="Ma Y."/>
            <person name="Wu B."/>
            <person name="Wang M."/>
            <person name="Gao L."/>
            <person name="Sun D."/>
            <person name="Zhang P."/>
            <person name="Guo F."/>
            <person name="Wang W."/>
            <person name="Li Y."/>
            <person name="Wang J."/>
            <person name="Varshney R.K."/>
            <person name="Wang J."/>
            <person name="Ling H.Q."/>
            <person name="Wan P."/>
        </authorList>
    </citation>
    <scope>NUCLEOTIDE SEQUENCE</scope>
    <source>
        <strain evidence="2">cv. Jingnong 6</strain>
    </source>
</reference>
<name>A0A0L9VSV7_PHAAN</name>
<dbReference type="STRING" id="3914.A0A0L9VSV7"/>
<dbReference type="InterPro" id="IPR023214">
    <property type="entry name" value="HAD_sf"/>
</dbReference>
<accession>A0A0L9VSV7</accession>
<dbReference type="SUPFAM" id="SSF56784">
    <property type="entry name" value="HAD-like"/>
    <property type="match status" value="1"/>
</dbReference>
<proteinExistence type="predicted"/>
<evidence type="ECO:0000313" key="2">
    <source>
        <dbReference type="Proteomes" id="UP000053144"/>
    </source>
</evidence>
<protein>
    <submittedName>
        <fullName evidence="1">Uncharacterized protein</fullName>
    </submittedName>
</protein>
<dbReference type="Gene3D" id="3.40.50.1000">
    <property type="entry name" value="HAD superfamily/HAD-like"/>
    <property type="match status" value="1"/>
</dbReference>
<dbReference type="Gramene" id="KOM57849">
    <property type="protein sequence ID" value="KOM57849"/>
    <property type="gene ID" value="LR48_Vigan11g088200"/>
</dbReference>
<dbReference type="InterPro" id="IPR036412">
    <property type="entry name" value="HAD-like_sf"/>
</dbReference>
<sequence>MEFRWPWRQTLQGKALKPKYLIMMDGRILSVIIGGDQVRTEKPSPEIFLEAARRINIEPSSCLVIEDTV</sequence>
<dbReference type="Proteomes" id="UP000053144">
    <property type="component" value="Chromosome 11"/>
</dbReference>
<evidence type="ECO:0000313" key="1">
    <source>
        <dbReference type="EMBL" id="KOM57849.1"/>
    </source>
</evidence>
<gene>
    <name evidence="1" type="ORF">LR48_Vigan11g088200</name>
</gene>
<dbReference type="EMBL" id="CM003381">
    <property type="protein sequence ID" value="KOM57849.1"/>
    <property type="molecule type" value="Genomic_DNA"/>
</dbReference>
<dbReference type="CDD" id="cd07505">
    <property type="entry name" value="HAD_BPGM-like"/>
    <property type="match status" value="1"/>
</dbReference>